<name>A0A5S6QRT8_TRIMR</name>
<sequence>MFADDELAAVKFMQSRAAERSGRCAVAVQWKALPKTAFSENRNVVPRYEQPVRNMLLFMHAWSEKLMTLNFCRVVLELLSGDAVKMNAAMRHVAEEWVLKNPVPVGGPGLTVEVYESLFARRKYNRDRVLPQAWVVGGVCRETDHCFLTRVADRSVATLISVWRGYYGLEDEHYTHLRVNHWINEVDPVSGAHTQTVESLWSHAKQGNKACGGTHRSKLDSYLYDGAVPPALEGHDGLRAVHVGGAVSENRDIVPRVNSPLESVSRSFGPGKKCTQKTELEGLISEVANQVKTDDPVRGKWNVLKDKAKVWIDVSSLAHGVVVEVGDCIVEDAVRLRPDDACQINVAELNAAIEGLNRNLLGHERH</sequence>
<accession>A0A5S6QRT8</accession>
<dbReference type="SMART" id="SM01126">
    <property type="entry name" value="DDE_Tnp_IS1595"/>
    <property type="match status" value="1"/>
</dbReference>
<evidence type="ECO:0000313" key="2">
    <source>
        <dbReference type="Proteomes" id="UP000046395"/>
    </source>
</evidence>
<dbReference type="PANTHER" id="PTHR47163">
    <property type="entry name" value="DDE_TNP_IS1595 DOMAIN-CONTAINING PROTEIN"/>
    <property type="match status" value="1"/>
</dbReference>
<organism evidence="2 3">
    <name type="scientific">Trichuris muris</name>
    <name type="common">Mouse whipworm</name>
    <dbReference type="NCBI Taxonomy" id="70415"/>
    <lineage>
        <taxon>Eukaryota</taxon>
        <taxon>Metazoa</taxon>
        <taxon>Ecdysozoa</taxon>
        <taxon>Nematoda</taxon>
        <taxon>Enoplea</taxon>
        <taxon>Dorylaimia</taxon>
        <taxon>Trichinellida</taxon>
        <taxon>Trichuridae</taxon>
        <taxon>Trichuris</taxon>
    </lineage>
</organism>
<dbReference type="PANTHER" id="PTHR47163:SF2">
    <property type="entry name" value="SI:DKEY-17M8.2"/>
    <property type="match status" value="1"/>
</dbReference>
<evidence type="ECO:0000313" key="3">
    <source>
        <dbReference type="WBParaSite" id="TMUE_2000009869.1"/>
    </source>
</evidence>
<dbReference type="AlphaFoldDB" id="A0A5S6QRT8"/>
<dbReference type="WBParaSite" id="TMUE_2000009869.1">
    <property type="protein sequence ID" value="TMUE_2000009869.1"/>
    <property type="gene ID" value="WBGene00300759"/>
</dbReference>
<reference evidence="3" key="1">
    <citation type="submission" date="2019-12" db="UniProtKB">
        <authorList>
            <consortium name="WormBaseParasite"/>
        </authorList>
    </citation>
    <scope>IDENTIFICATION</scope>
</reference>
<dbReference type="InterPro" id="IPR053164">
    <property type="entry name" value="IS1016-like_transposase"/>
</dbReference>
<feature type="domain" description="ISXO2-like transposase" evidence="1">
    <location>
        <begin position="104"/>
        <end position="225"/>
    </location>
</feature>
<dbReference type="InterPro" id="IPR024445">
    <property type="entry name" value="Tnp_ISXO2-like"/>
</dbReference>
<keyword evidence="2" id="KW-1185">Reference proteome</keyword>
<protein>
    <submittedName>
        <fullName evidence="3">DDE_Tnp_IS1595 domain-containing protein</fullName>
    </submittedName>
</protein>
<dbReference type="Proteomes" id="UP000046395">
    <property type="component" value="Unassembled WGS sequence"/>
</dbReference>
<proteinExistence type="predicted"/>
<evidence type="ECO:0000259" key="1">
    <source>
        <dbReference type="SMART" id="SM01126"/>
    </source>
</evidence>